<comment type="caution">
    <text evidence="3">The sequence shown here is derived from an EMBL/GenBank/DDBJ whole genome shotgun (WGS) entry which is preliminary data.</text>
</comment>
<feature type="transmembrane region" description="Helical" evidence="2">
    <location>
        <begin position="714"/>
        <end position="732"/>
    </location>
</feature>
<feature type="transmembrane region" description="Helical" evidence="2">
    <location>
        <begin position="475"/>
        <end position="496"/>
    </location>
</feature>
<reference evidence="3" key="1">
    <citation type="submission" date="2020-04" db="EMBL/GenBank/DDBJ databases">
        <title>Draft genome resource of the tomato pathogen Pseudocercospora fuligena.</title>
        <authorList>
            <person name="Zaccaron A."/>
        </authorList>
    </citation>
    <scope>NUCLEOTIDE SEQUENCE</scope>
    <source>
        <strain evidence="3">PF001</strain>
    </source>
</reference>
<feature type="compositionally biased region" description="Low complexity" evidence="1">
    <location>
        <begin position="169"/>
        <end position="182"/>
    </location>
</feature>
<sequence>MVVVVAIVNAIISIYHAESTVSIVLDRSTNQSSMSSSLTPTTAQRPDDSFVLRQTNVSNPSVVHHRPSLQSVTASEDYYSLSGSNSSTHSNDILGAASRSQHTITRFQTPPSRYRTPQQSTTALAQTIQERNGGEAEGEEAQHRKTPMRGEGKRRLSSDEAIGAVLPLVGASSSSSAPPQGQTQLREGGIRRKPVPSVVMEDGSPPRTANRISPTLAQSSTAQQINRERDAPTPGVDDTPYIHFALDQLTRDEEVRGSRRYDIAPGVDGAYPYEASRQAHVPAAVTAPLPIQQRHRYEEVPQEEKREEIQQEPYDNIDVPPPRNPQRLSQPGSPQPRPAGPDVFMPVSQAESRQPPLNFVPGILRPLALAGYAFLVLLFLICLIFTAIWSRIKMGLWAYASFGDVRYFVFQYLPTILGMILLVWLFQIVIAVYRIAPFIAMGPGSSPPSRLAGAKLPLVPRGFVLPYFGHFGARLPVIGLFVFIAWLQIWTIPLLGSSFNVHQNDNNVWHWIATQGAIWAVVGLYVLQILALLVLMIYLRRAETGLKWDPRSLADMMVLLERSNALDGEGETAPQVGYWRSAHRPNEVFHAYGIADKPARQYAVEDGRIREKHYSDQGTDLESGASPQIPRHSKEAMLRRSTDETEIESRDEHRSSAVPWFLKLSFAILWPIIAIVLVLAFLIVSYLPSTAVSDGFDPMVPAAVGNLGFSGTNFLYSIVPGVIALLVFLFWIDIDLAHRRLAPFESLTGVNATHARKSTSWTDDLTGDVAGRTLLPSYAADMPIVATLAATFNSHWRVAFISAVALLNIAIPILATGVFWAQFDIPTQRVRIYAHMPAYYALSAFVTINALAYLAVIPSSALRHAALPTHLNSFAGIRDCVYQSRLLDDFAFRNPVSKIDLVTRLLSSSSSRQERGDNSGYYAPVASGGLPPTESKVSLADSIRGYGRARVAAQSQPVPVAADAPIGGGPSRYAFSRFSGRDGRDCFGIDRVKAG</sequence>
<keyword evidence="4" id="KW-1185">Reference proteome</keyword>
<gene>
    <name evidence="3" type="ORF">HII31_01855</name>
</gene>
<evidence type="ECO:0000313" key="4">
    <source>
        <dbReference type="Proteomes" id="UP000660729"/>
    </source>
</evidence>
<proteinExistence type="predicted"/>
<feature type="transmembrane region" description="Helical" evidence="2">
    <location>
        <begin position="409"/>
        <end position="433"/>
    </location>
</feature>
<dbReference type="AlphaFoldDB" id="A0A8H6RTA3"/>
<feature type="compositionally biased region" description="Basic and acidic residues" evidence="1">
    <location>
        <begin position="297"/>
        <end position="309"/>
    </location>
</feature>
<feature type="region of interest" description="Disordered" evidence="1">
    <location>
        <begin position="911"/>
        <end position="932"/>
    </location>
</feature>
<name>A0A8H6RTA3_9PEZI</name>
<keyword evidence="2" id="KW-1133">Transmembrane helix</keyword>
<dbReference type="PANTHER" id="PTHR37544">
    <property type="entry name" value="SPRAY-RELATED"/>
    <property type="match status" value="1"/>
</dbReference>
<feature type="compositionally biased region" description="Basic and acidic residues" evidence="1">
    <location>
        <begin position="632"/>
        <end position="650"/>
    </location>
</feature>
<feature type="transmembrane region" description="Helical" evidence="2">
    <location>
        <begin position="516"/>
        <end position="539"/>
    </location>
</feature>
<feature type="region of interest" description="Disordered" evidence="1">
    <location>
        <begin position="130"/>
        <end position="157"/>
    </location>
</feature>
<dbReference type="Pfam" id="PF11915">
    <property type="entry name" value="DUF3433"/>
    <property type="match status" value="2"/>
</dbReference>
<feature type="compositionally biased region" description="Polar residues" evidence="1">
    <location>
        <begin position="210"/>
        <end position="225"/>
    </location>
</feature>
<evidence type="ECO:0000256" key="2">
    <source>
        <dbReference type="SAM" id="Phobius"/>
    </source>
</evidence>
<evidence type="ECO:0008006" key="5">
    <source>
        <dbReference type="Google" id="ProtNLM"/>
    </source>
</evidence>
<feature type="transmembrane region" description="Helical" evidence="2">
    <location>
        <begin position="367"/>
        <end position="389"/>
    </location>
</feature>
<feature type="transmembrane region" description="Helical" evidence="2">
    <location>
        <begin position="798"/>
        <end position="823"/>
    </location>
</feature>
<feature type="region of interest" description="Disordered" evidence="1">
    <location>
        <begin position="615"/>
        <end position="650"/>
    </location>
</feature>
<dbReference type="OrthoDB" id="3057599at2759"/>
<evidence type="ECO:0000313" key="3">
    <source>
        <dbReference type="EMBL" id="KAF7196937.1"/>
    </source>
</evidence>
<organism evidence="3 4">
    <name type="scientific">Pseudocercospora fuligena</name>
    <dbReference type="NCBI Taxonomy" id="685502"/>
    <lineage>
        <taxon>Eukaryota</taxon>
        <taxon>Fungi</taxon>
        <taxon>Dikarya</taxon>
        <taxon>Ascomycota</taxon>
        <taxon>Pezizomycotina</taxon>
        <taxon>Dothideomycetes</taxon>
        <taxon>Dothideomycetidae</taxon>
        <taxon>Mycosphaerellales</taxon>
        <taxon>Mycosphaerellaceae</taxon>
        <taxon>Pseudocercospora</taxon>
    </lineage>
</organism>
<feature type="region of interest" description="Disordered" evidence="1">
    <location>
        <begin position="169"/>
        <end position="240"/>
    </location>
</feature>
<keyword evidence="2" id="KW-0472">Membrane</keyword>
<feature type="region of interest" description="Disordered" evidence="1">
    <location>
        <begin position="297"/>
        <end position="346"/>
    </location>
</feature>
<accession>A0A8H6RTA3</accession>
<feature type="compositionally biased region" description="Basic and acidic residues" evidence="1">
    <location>
        <begin position="140"/>
        <end position="157"/>
    </location>
</feature>
<dbReference type="Proteomes" id="UP000660729">
    <property type="component" value="Unassembled WGS sequence"/>
</dbReference>
<protein>
    <recommendedName>
        <fullName evidence="5">Phosphoribosylaminoimidazole-succinocarboxamide synthase</fullName>
    </recommendedName>
</protein>
<feature type="transmembrane region" description="Helical" evidence="2">
    <location>
        <begin position="660"/>
        <end position="687"/>
    </location>
</feature>
<evidence type="ECO:0000256" key="1">
    <source>
        <dbReference type="SAM" id="MobiDB-lite"/>
    </source>
</evidence>
<keyword evidence="2" id="KW-0812">Transmembrane</keyword>
<dbReference type="InterPro" id="IPR021840">
    <property type="entry name" value="DUF3433"/>
</dbReference>
<dbReference type="PANTHER" id="PTHR37544:SF1">
    <property type="entry name" value="PHOSPHORIBOSYLAMINOIMIDAZOLE-SUCCINOCARBOXAMIDE SYNTHASE"/>
    <property type="match status" value="1"/>
</dbReference>
<dbReference type="EMBL" id="JABCIY010000022">
    <property type="protein sequence ID" value="KAF7196937.1"/>
    <property type="molecule type" value="Genomic_DNA"/>
</dbReference>
<feature type="transmembrane region" description="Helical" evidence="2">
    <location>
        <begin position="838"/>
        <end position="857"/>
    </location>
</feature>